<name>A0A914XNR0_9BILA</name>
<evidence type="ECO:0000313" key="3">
    <source>
        <dbReference type="WBParaSite" id="PSAMB.scaffold3218size19219.g20720.t1"/>
    </source>
</evidence>
<organism evidence="2 4">
    <name type="scientific">Plectus sambesii</name>
    <dbReference type="NCBI Taxonomy" id="2011161"/>
    <lineage>
        <taxon>Eukaryota</taxon>
        <taxon>Metazoa</taxon>
        <taxon>Ecdysozoa</taxon>
        <taxon>Nematoda</taxon>
        <taxon>Chromadorea</taxon>
        <taxon>Plectida</taxon>
        <taxon>Plectina</taxon>
        <taxon>Plectoidea</taxon>
        <taxon>Plectidae</taxon>
        <taxon>Plectus</taxon>
    </lineage>
</organism>
<protein>
    <submittedName>
        <fullName evidence="3 4">Uncharacterized protein</fullName>
    </submittedName>
</protein>
<feature type="chain" id="PRO_5038324233" evidence="1">
    <location>
        <begin position="21"/>
        <end position="102"/>
    </location>
</feature>
<evidence type="ECO:0000313" key="4">
    <source>
        <dbReference type="WBParaSite" id="PSAMB.scaffold9028size5453.g32041.t1"/>
    </source>
</evidence>
<dbReference type="AlphaFoldDB" id="A0A914XNR0"/>
<proteinExistence type="predicted"/>
<keyword evidence="2" id="KW-1185">Reference proteome</keyword>
<keyword evidence="1" id="KW-0732">Signal</keyword>
<sequence length="102" mass="11165">MAKFALLSVICAAFVSFAVAVYDGTASGPSKPNRLVFPMHKIANIATELETNGMRFADTIKRLSCSQRDMDALMSTVGYVTAVLEEQAHIMNQCLSDYGRKK</sequence>
<evidence type="ECO:0000256" key="1">
    <source>
        <dbReference type="SAM" id="SignalP"/>
    </source>
</evidence>
<evidence type="ECO:0000313" key="2">
    <source>
        <dbReference type="Proteomes" id="UP000887566"/>
    </source>
</evidence>
<dbReference type="WBParaSite" id="PSAMB.scaffold9028size5453.g32041.t1">
    <property type="protein sequence ID" value="PSAMB.scaffold9028size5453.g32041.t1"/>
    <property type="gene ID" value="PSAMB.scaffold9028size5453.g32041"/>
</dbReference>
<accession>A0A914XNR0</accession>
<feature type="signal peptide" evidence="1">
    <location>
        <begin position="1"/>
        <end position="20"/>
    </location>
</feature>
<dbReference type="Proteomes" id="UP000887566">
    <property type="component" value="Unplaced"/>
</dbReference>
<reference evidence="3 4" key="1">
    <citation type="submission" date="2022-11" db="UniProtKB">
        <authorList>
            <consortium name="WormBaseParasite"/>
        </authorList>
    </citation>
    <scope>IDENTIFICATION</scope>
</reference>
<dbReference type="WBParaSite" id="PSAMB.scaffold3218size19219.g20720.t1">
    <property type="protein sequence ID" value="PSAMB.scaffold3218size19219.g20720.t1"/>
    <property type="gene ID" value="PSAMB.scaffold3218size19219.g20720"/>
</dbReference>